<dbReference type="EMBL" id="SSOP01000110">
    <property type="protein sequence ID" value="KAB5591339.1"/>
    <property type="molecule type" value="Genomic_DNA"/>
</dbReference>
<organism evidence="1 2">
    <name type="scientific">Ceratobasidium theobromae</name>
    <dbReference type="NCBI Taxonomy" id="1582974"/>
    <lineage>
        <taxon>Eukaryota</taxon>
        <taxon>Fungi</taxon>
        <taxon>Dikarya</taxon>
        <taxon>Basidiomycota</taxon>
        <taxon>Agaricomycotina</taxon>
        <taxon>Agaricomycetes</taxon>
        <taxon>Cantharellales</taxon>
        <taxon>Ceratobasidiaceae</taxon>
        <taxon>Ceratobasidium</taxon>
    </lineage>
</organism>
<accession>A0A5N5QI88</accession>
<keyword evidence="2" id="KW-1185">Reference proteome</keyword>
<evidence type="ECO:0000313" key="2">
    <source>
        <dbReference type="Proteomes" id="UP000383932"/>
    </source>
</evidence>
<dbReference type="Pfam" id="PF11901">
    <property type="entry name" value="DM9"/>
    <property type="match status" value="1"/>
</dbReference>
<dbReference type="PANTHER" id="PTHR31649:SF1">
    <property type="entry name" value="FARNESOIC ACID O-METHYL TRANSFERASE DOMAIN-CONTAINING PROTEIN"/>
    <property type="match status" value="1"/>
</dbReference>
<evidence type="ECO:0000313" key="1">
    <source>
        <dbReference type="EMBL" id="KAB5591339.1"/>
    </source>
</evidence>
<dbReference type="OrthoDB" id="2142040at2759"/>
<sequence length="441" mass="48074">MVRKWVPDTQFNRGAIVRFNNLLYRSSVSHASGPGREVGIFQPDFWCLLSQPSEAPQLWTAQTDSAPATPATPEHPPMYVHPESGASTATVNSIPGYGFYTFLPAGHHPAQYHLPSGYRPLYTPSPYLHAPKPQHPIRPPDPDVKIPPHAPRERSPDYIPMPFPFSRFIESPSHPAYRTLAHAVQALEANEGVLCAEMQGESDAVCCVGGYGLWAYRHNEPGEAVKRRVYADRESDDDAGRETWLKAARARTKRYYQPGAIRPAMRWVLVEPEPEAENMSQAVLERHALHYGSFPRIPHDALQTGTESSGDGLCSARAWHSGGVHLGKAGKHLQAGGASLSYGAIEHELSVFEVLVGDASRARWVDASRLALELAAGTVPIEGGREAHGGPMLVAQAPYDGGWHPGKAAVGEDHACVGFGGGEFWARGFRVLVWADDAAEL</sequence>
<gene>
    <name evidence="1" type="ORF">CTheo_5212</name>
</gene>
<name>A0A5N5QI88_9AGAM</name>
<comment type="caution">
    <text evidence="1">The sequence shown here is derived from an EMBL/GenBank/DDBJ whole genome shotgun (WGS) entry which is preliminary data.</text>
</comment>
<proteinExistence type="predicted"/>
<dbReference type="Proteomes" id="UP000383932">
    <property type="component" value="Unassembled WGS sequence"/>
</dbReference>
<reference evidence="1 2" key="1">
    <citation type="journal article" date="2019" name="Fungal Biol. Biotechnol.">
        <title>Draft genome sequence of fastidious pathogen Ceratobasidium theobromae, which causes vascular-streak dieback in Theobroma cacao.</title>
        <authorList>
            <person name="Ali S.S."/>
            <person name="Asman A."/>
            <person name="Shao J."/>
            <person name="Firmansyah A.P."/>
            <person name="Susilo A.W."/>
            <person name="Rosmana A."/>
            <person name="McMahon P."/>
            <person name="Junaid M."/>
            <person name="Guest D."/>
            <person name="Kheng T.Y."/>
            <person name="Meinhardt L.W."/>
            <person name="Bailey B.A."/>
        </authorList>
    </citation>
    <scope>NUCLEOTIDE SEQUENCE [LARGE SCALE GENOMIC DNA]</scope>
    <source>
        <strain evidence="1 2">CT2</strain>
    </source>
</reference>
<dbReference type="AlphaFoldDB" id="A0A5N5QI88"/>
<dbReference type="SMART" id="SM00696">
    <property type="entry name" value="DM9"/>
    <property type="match status" value="1"/>
</dbReference>
<dbReference type="PANTHER" id="PTHR31649">
    <property type="entry name" value="AGAP009604-PA"/>
    <property type="match status" value="1"/>
</dbReference>
<dbReference type="Gene3D" id="2.10.10.20">
    <property type="entry name" value="Carbohydrate-binding module superfamily 5/12"/>
    <property type="match status" value="1"/>
</dbReference>
<dbReference type="InterPro" id="IPR006616">
    <property type="entry name" value="DM9_repeat"/>
</dbReference>
<protein>
    <submittedName>
        <fullName evidence="1">ML domain containing protein</fullName>
    </submittedName>
</protein>